<protein>
    <recommendedName>
        <fullName evidence="5">Serine protease</fullName>
    </recommendedName>
</protein>
<evidence type="ECO:0000313" key="3">
    <source>
        <dbReference type="EMBL" id="QDT54087.1"/>
    </source>
</evidence>
<gene>
    <name evidence="3" type="ORF">Pan44_21140</name>
</gene>
<dbReference type="InParanoid" id="A0A517SD94"/>
<feature type="chain" id="PRO_5022206748" description="Serine protease" evidence="2">
    <location>
        <begin position="42"/>
        <end position="766"/>
    </location>
</feature>
<dbReference type="RefSeq" id="WP_197453999.1">
    <property type="nucleotide sequence ID" value="NZ_CP036271.1"/>
</dbReference>
<dbReference type="KEGG" id="ccos:Pan44_21140"/>
<evidence type="ECO:0000256" key="1">
    <source>
        <dbReference type="SAM" id="Coils"/>
    </source>
</evidence>
<evidence type="ECO:0000256" key="2">
    <source>
        <dbReference type="SAM" id="SignalP"/>
    </source>
</evidence>
<dbReference type="EMBL" id="CP036271">
    <property type="protein sequence ID" value="QDT54087.1"/>
    <property type="molecule type" value="Genomic_DNA"/>
</dbReference>
<proteinExistence type="predicted"/>
<dbReference type="AlphaFoldDB" id="A0A517SD94"/>
<reference evidence="3 4" key="1">
    <citation type="submission" date="2019-02" db="EMBL/GenBank/DDBJ databases">
        <title>Deep-cultivation of Planctomycetes and their phenomic and genomic characterization uncovers novel biology.</title>
        <authorList>
            <person name="Wiegand S."/>
            <person name="Jogler M."/>
            <person name="Boedeker C."/>
            <person name="Pinto D."/>
            <person name="Vollmers J."/>
            <person name="Rivas-Marin E."/>
            <person name="Kohn T."/>
            <person name="Peeters S.H."/>
            <person name="Heuer A."/>
            <person name="Rast P."/>
            <person name="Oberbeckmann S."/>
            <person name="Bunk B."/>
            <person name="Jeske O."/>
            <person name="Meyerdierks A."/>
            <person name="Storesund J.E."/>
            <person name="Kallscheuer N."/>
            <person name="Luecker S."/>
            <person name="Lage O.M."/>
            <person name="Pohl T."/>
            <person name="Merkel B.J."/>
            <person name="Hornburger P."/>
            <person name="Mueller R.-W."/>
            <person name="Bruemmer F."/>
            <person name="Labrenz M."/>
            <person name="Spormann A.M."/>
            <person name="Op den Camp H."/>
            <person name="Overmann J."/>
            <person name="Amann R."/>
            <person name="Jetten M.S.M."/>
            <person name="Mascher T."/>
            <person name="Medema M.H."/>
            <person name="Devos D.P."/>
            <person name="Kaster A.-K."/>
            <person name="Ovreas L."/>
            <person name="Rohde M."/>
            <person name="Galperin M.Y."/>
            <person name="Jogler C."/>
        </authorList>
    </citation>
    <scope>NUCLEOTIDE SEQUENCE [LARGE SCALE GENOMIC DNA]</scope>
    <source>
        <strain evidence="3 4">Pan44</strain>
    </source>
</reference>
<organism evidence="3 4">
    <name type="scientific">Caulifigura coniformis</name>
    <dbReference type="NCBI Taxonomy" id="2527983"/>
    <lineage>
        <taxon>Bacteria</taxon>
        <taxon>Pseudomonadati</taxon>
        <taxon>Planctomycetota</taxon>
        <taxon>Planctomycetia</taxon>
        <taxon>Planctomycetales</taxon>
        <taxon>Planctomycetaceae</taxon>
        <taxon>Caulifigura</taxon>
    </lineage>
</organism>
<dbReference type="Proteomes" id="UP000315700">
    <property type="component" value="Chromosome"/>
</dbReference>
<evidence type="ECO:0008006" key="5">
    <source>
        <dbReference type="Google" id="ProtNLM"/>
    </source>
</evidence>
<sequence length="766" mass="80803" precursor="true">MAAMFCTLPTPSLRTAFQQARRTATALLVLLAVPAVCPAQSVGLPAPRLLTTMPMGGQAGTQVNVTITGDHLEDVSTLLFSDSRLSAAPRLDADGKPLPMQFVVTIATDCPAGIYEARVQCRLGLSTSRIFSVGNLPEIVQKAGNTSVETAMELPLNAVCNAVMTVRSADHYSFEGKRGQRVFVDVASRGIDSKLEAVVIIADAMGRDLVVERRSGALDFQVPEDGRYIVKVHELTFQGGPAFYYRLALRELPVDAIATRQAGSRRVSAASWPPVGLPAEAALTETEPNNDGAQAQQVTLPCDLAGSFATAADVDVFEFEATAGDVWWVEVGSQRLGLPTDPAVLVQHVTGTGESESATDVAELNDIASPVKVSSNGYAYDGPPFDAGSSDVLGKIEIKTTGRHRLQLTDLFGGTRNDPRCIYRLVIRKGTPDFALAAWGLHMELRNGDRNALSKPLALRGGATMALEVVAIRRDGFDGDIELGMEGLPEGVSARGLKIPAGKSRGLMLLTARADAPISRSSATFVGKAVINGTEVTRPCHLASYAWPITDSWSEIPSPRLLGDIVVSVTGQDLAPATIASAGTACFEVVAGQKLTVPLTLTRRSDFQGASVSLKPQGAGMESVPPLKVVFAEEKAEAVIDTATLKTPPGDYTLAFLGGAVTKFRLNPEAVPIAELARTKAEQDLQTIDGELKKATEAAAAANAEQKPDAEKSATELAEKKKGAAAALAAANEQLKKVTAAAQPKDIADILVTEPISIRVTPAESK</sequence>
<keyword evidence="2" id="KW-0732">Signal</keyword>
<feature type="signal peptide" evidence="2">
    <location>
        <begin position="1"/>
        <end position="41"/>
    </location>
</feature>
<name>A0A517SD94_9PLAN</name>
<dbReference type="Gene3D" id="2.60.120.380">
    <property type="match status" value="2"/>
</dbReference>
<keyword evidence="4" id="KW-1185">Reference proteome</keyword>
<accession>A0A517SD94</accession>
<evidence type="ECO:0000313" key="4">
    <source>
        <dbReference type="Proteomes" id="UP000315700"/>
    </source>
</evidence>
<keyword evidence="1" id="KW-0175">Coiled coil</keyword>
<feature type="coiled-coil region" evidence="1">
    <location>
        <begin position="678"/>
        <end position="734"/>
    </location>
</feature>